<reference evidence="7 8" key="1">
    <citation type="submission" date="2020-06" db="EMBL/GenBank/DDBJ databases">
        <title>Nonomuraea sp. SMC257, a novel actinomycete isolated from soil.</title>
        <authorList>
            <person name="Chanama M."/>
        </authorList>
    </citation>
    <scope>NUCLEOTIDE SEQUENCE [LARGE SCALE GENOMIC DNA]</scope>
    <source>
        <strain evidence="7 8">SMC257</strain>
    </source>
</reference>
<dbReference type="InterPro" id="IPR036259">
    <property type="entry name" value="MFS_trans_sf"/>
</dbReference>
<evidence type="ECO:0000256" key="3">
    <source>
        <dbReference type="ARBA" id="ARBA00022692"/>
    </source>
</evidence>
<feature type="transmembrane region" description="Helical" evidence="6">
    <location>
        <begin position="292"/>
        <end position="310"/>
    </location>
</feature>
<feature type="transmembrane region" description="Helical" evidence="6">
    <location>
        <begin position="112"/>
        <end position="129"/>
    </location>
</feature>
<dbReference type="CDD" id="cd06173">
    <property type="entry name" value="MFS_MefA_like"/>
    <property type="match status" value="1"/>
</dbReference>
<organism evidence="7 8">
    <name type="scientific">Nonomuraea montanisoli</name>
    <dbReference type="NCBI Taxonomy" id="2741721"/>
    <lineage>
        <taxon>Bacteria</taxon>
        <taxon>Bacillati</taxon>
        <taxon>Actinomycetota</taxon>
        <taxon>Actinomycetes</taxon>
        <taxon>Streptosporangiales</taxon>
        <taxon>Streptosporangiaceae</taxon>
        <taxon>Nonomuraea</taxon>
    </lineage>
</organism>
<sequence length="421" mass="43697">MTNATMSPRRRGMLAALRHRDFTIVMAGQLVSAVGDGVVPVAVAFALLEQGEGAAAIGGLLVARSIAMLVALLVGGVIADRFPRTKVMISADLVRVVAVLSMLVVLYTNGSAILISICMLVFGLGEAVFRPAFRGLYPHLLSEELFQSANALGSMVTRTAAIAGPALGGMLVAFVSSTAALWFDLFTFAVSIATLAMVRSPVTGNPPAKRPWEDLADGVKAVAQRRWLGLGMLGGLIQVPLSVAPWFVLLPVVAQQNYGSVAPYATSMSVFAMGAIVGALMASRIHTSTPGVPAMIGVAAFSLVMGAMLFDVPVAVLLAAHFLAAVGLEIYGVLWATALQRDVPSELLGRVTALDMMASSLLTPIAYAAVGAWAQAGDPELLLAIGGASCLLTSLPLLIDPSVRKLARVTPSGRRRPASVG</sequence>
<evidence type="ECO:0000313" key="8">
    <source>
        <dbReference type="Proteomes" id="UP000586042"/>
    </source>
</evidence>
<feature type="transmembrane region" description="Helical" evidence="6">
    <location>
        <begin position="150"/>
        <end position="174"/>
    </location>
</feature>
<comment type="subcellular location">
    <subcellularLocation>
        <location evidence="1">Cell membrane</location>
        <topology evidence="1">Multi-pass membrane protein</topology>
    </subcellularLocation>
</comment>
<feature type="transmembrane region" description="Helical" evidence="6">
    <location>
        <begin position="351"/>
        <end position="375"/>
    </location>
</feature>
<feature type="transmembrane region" description="Helical" evidence="6">
    <location>
        <begin position="381"/>
        <end position="399"/>
    </location>
</feature>
<protein>
    <submittedName>
        <fullName evidence="7">MFS transporter</fullName>
    </submittedName>
</protein>
<dbReference type="InterPro" id="IPR022324">
    <property type="entry name" value="Bacilysin_exporter_BacE_put"/>
</dbReference>
<keyword evidence="4 6" id="KW-1133">Transmembrane helix</keyword>
<keyword evidence="5 6" id="KW-0472">Membrane</keyword>
<feature type="transmembrane region" description="Helical" evidence="6">
    <location>
        <begin position="21"/>
        <end position="48"/>
    </location>
</feature>
<feature type="transmembrane region" description="Helical" evidence="6">
    <location>
        <begin position="54"/>
        <end position="75"/>
    </location>
</feature>
<dbReference type="GO" id="GO:0005886">
    <property type="term" value="C:plasma membrane"/>
    <property type="evidence" value="ECO:0007669"/>
    <property type="project" value="UniProtKB-SubCell"/>
</dbReference>
<evidence type="ECO:0000256" key="1">
    <source>
        <dbReference type="ARBA" id="ARBA00004651"/>
    </source>
</evidence>
<evidence type="ECO:0000256" key="5">
    <source>
        <dbReference type="ARBA" id="ARBA00023136"/>
    </source>
</evidence>
<dbReference type="GO" id="GO:0022857">
    <property type="term" value="F:transmembrane transporter activity"/>
    <property type="evidence" value="ECO:0007669"/>
    <property type="project" value="InterPro"/>
</dbReference>
<name>A0A7Y6I2Y8_9ACTN</name>
<keyword evidence="2" id="KW-1003">Cell membrane</keyword>
<dbReference type="Proteomes" id="UP000586042">
    <property type="component" value="Unassembled WGS sequence"/>
</dbReference>
<feature type="transmembrane region" description="Helical" evidence="6">
    <location>
        <begin position="227"/>
        <end position="249"/>
    </location>
</feature>
<feature type="transmembrane region" description="Helical" evidence="6">
    <location>
        <begin position="316"/>
        <end position="339"/>
    </location>
</feature>
<evidence type="ECO:0000313" key="7">
    <source>
        <dbReference type="EMBL" id="NUW30536.1"/>
    </source>
</evidence>
<dbReference type="RefSeq" id="WP_175588022.1">
    <property type="nucleotide sequence ID" value="NZ_JABWGN010000002.1"/>
</dbReference>
<dbReference type="Gene3D" id="1.20.1250.20">
    <property type="entry name" value="MFS general substrate transporter like domains"/>
    <property type="match status" value="1"/>
</dbReference>
<dbReference type="AlphaFoldDB" id="A0A7Y6I2Y8"/>
<feature type="transmembrane region" description="Helical" evidence="6">
    <location>
        <begin position="261"/>
        <end position="280"/>
    </location>
</feature>
<evidence type="ECO:0000256" key="6">
    <source>
        <dbReference type="SAM" id="Phobius"/>
    </source>
</evidence>
<dbReference type="Pfam" id="PF07690">
    <property type="entry name" value="MFS_1"/>
    <property type="match status" value="1"/>
</dbReference>
<keyword evidence="3 6" id="KW-0812">Transmembrane</keyword>
<gene>
    <name evidence="7" type="ORF">HTZ77_03730</name>
</gene>
<dbReference type="EMBL" id="JABWGN010000002">
    <property type="protein sequence ID" value="NUW30536.1"/>
    <property type="molecule type" value="Genomic_DNA"/>
</dbReference>
<dbReference type="PANTHER" id="PTHR23513:SF11">
    <property type="entry name" value="STAPHYLOFERRIN A TRANSPORTER"/>
    <property type="match status" value="1"/>
</dbReference>
<comment type="caution">
    <text evidence="7">The sequence shown here is derived from an EMBL/GenBank/DDBJ whole genome shotgun (WGS) entry which is preliminary data.</text>
</comment>
<keyword evidence="8" id="KW-1185">Reference proteome</keyword>
<dbReference type="SUPFAM" id="SSF103473">
    <property type="entry name" value="MFS general substrate transporter"/>
    <property type="match status" value="1"/>
</dbReference>
<dbReference type="PRINTS" id="PR01988">
    <property type="entry name" value="EXPORTERBACE"/>
</dbReference>
<evidence type="ECO:0000256" key="4">
    <source>
        <dbReference type="ARBA" id="ARBA00022989"/>
    </source>
</evidence>
<dbReference type="PANTHER" id="PTHR23513">
    <property type="entry name" value="INTEGRAL MEMBRANE EFFLUX PROTEIN-RELATED"/>
    <property type="match status" value="1"/>
</dbReference>
<evidence type="ECO:0000256" key="2">
    <source>
        <dbReference type="ARBA" id="ARBA00022475"/>
    </source>
</evidence>
<dbReference type="InterPro" id="IPR011701">
    <property type="entry name" value="MFS"/>
</dbReference>
<proteinExistence type="predicted"/>
<accession>A0A7Y6I2Y8</accession>